<dbReference type="AlphaFoldDB" id="A0A369BG59"/>
<dbReference type="SUPFAM" id="SSF102114">
    <property type="entry name" value="Radical SAM enzymes"/>
    <property type="match status" value="1"/>
</dbReference>
<evidence type="ECO:0000256" key="3">
    <source>
        <dbReference type="ARBA" id="ARBA00022723"/>
    </source>
</evidence>
<dbReference type="CDD" id="cd01335">
    <property type="entry name" value="Radical_SAM"/>
    <property type="match status" value="1"/>
</dbReference>
<dbReference type="SFLD" id="SFLDS00029">
    <property type="entry name" value="Radical_SAM"/>
    <property type="match status" value="1"/>
</dbReference>
<keyword evidence="2" id="KW-0949">S-adenosyl-L-methionine</keyword>
<evidence type="ECO:0000313" key="7">
    <source>
        <dbReference type="EMBL" id="RCX19457.1"/>
    </source>
</evidence>
<dbReference type="InterPro" id="IPR058240">
    <property type="entry name" value="rSAM_sf"/>
</dbReference>
<comment type="caution">
    <text evidence="7">The sequence shown here is derived from an EMBL/GenBank/DDBJ whole genome shotgun (WGS) entry which is preliminary data.</text>
</comment>
<evidence type="ECO:0000256" key="4">
    <source>
        <dbReference type="ARBA" id="ARBA00023004"/>
    </source>
</evidence>
<dbReference type="SFLD" id="SFLDG01082">
    <property type="entry name" value="B12-binding_domain_containing"/>
    <property type="match status" value="1"/>
</dbReference>
<accession>A0A369BG59</accession>
<dbReference type="GO" id="GO:0003824">
    <property type="term" value="F:catalytic activity"/>
    <property type="evidence" value="ECO:0007669"/>
    <property type="project" value="InterPro"/>
</dbReference>
<dbReference type="SFLD" id="SFLDG01123">
    <property type="entry name" value="methyltransferase_(Class_B)"/>
    <property type="match status" value="1"/>
</dbReference>
<dbReference type="InterPro" id="IPR034466">
    <property type="entry name" value="Methyltransferase_Class_B"/>
</dbReference>
<dbReference type="Gene3D" id="3.40.50.280">
    <property type="entry name" value="Cobalamin-binding domain"/>
    <property type="match status" value="1"/>
</dbReference>
<dbReference type="SFLD" id="SFLDF00303">
    <property type="entry name" value="hopanoid_C2-methyltransferase"/>
    <property type="match status" value="1"/>
</dbReference>
<dbReference type="GO" id="GO:0005829">
    <property type="term" value="C:cytosol"/>
    <property type="evidence" value="ECO:0007669"/>
    <property type="project" value="TreeGrafter"/>
</dbReference>
<dbReference type="InterPro" id="IPR006638">
    <property type="entry name" value="Elp3/MiaA/NifB-like_rSAM"/>
</dbReference>
<organism evidence="7 8">
    <name type="scientific">Anaerobacterium chartisolvens</name>
    <dbReference type="NCBI Taxonomy" id="1297424"/>
    <lineage>
        <taxon>Bacteria</taxon>
        <taxon>Bacillati</taxon>
        <taxon>Bacillota</taxon>
        <taxon>Clostridia</taxon>
        <taxon>Eubacteriales</taxon>
        <taxon>Oscillospiraceae</taxon>
        <taxon>Anaerobacterium</taxon>
    </lineage>
</organism>
<dbReference type="InterPro" id="IPR023404">
    <property type="entry name" value="rSAM_horseshoe"/>
</dbReference>
<keyword evidence="8" id="KW-1185">Reference proteome</keyword>
<dbReference type="SMART" id="SM00729">
    <property type="entry name" value="Elp3"/>
    <property type="match status" value="1"/>
</dbReference>
<dbReference type="EMBL" id="QPJT01000003">
    <property type="protein sequence ID" value="RCX19457.1"/>
    <property type="molecule type" value="Genomic_DNA"/>
</dbReference>
<keyword evidence="4" id="KW-0408">Iron</keyword>
<reference evidence="7 8" key="1">
    <citation type="submission" date="2018-07" db="EMBL/GenBank/DDBJ databases">
        <title>Genomic Encyclopedia of Type Strains, Phase IV (KMG-IV): sequencing the most valuable type-strain genomes for metagenomic binning, comparative biology and taxonomic classification.</title>
        <authorList>
            <person name="Goeker M."/>
        </authorList>
    </citation>
    <scope>NUCLEOTIDE SEQUENCE [LARGE SCALE GENOMIC DNA]</scope>
    <source>
        <strain evidence="7 8">DSM 27016</strain>
    </source>
</reference>
<name>A0A369BG59_9FIRM</name>
<dbReference type="PANTHER" id="PTHR43409">
    <property type="entry name" value="ANAEROBIC MAGNESIUM-PROTOPORPHYRIN IX MONOMETHYL ESTER CYCLASE-RELATED"/>
    <property type="match status" value="1"/>
</dbReference>
<evidence type="ECO:0000313" key="8">
    <source>
        <dbReference type="Proteomes" id="UP000253034"/>
    </source>
</evidence>
<dbReference type="Pfam" id="PF13282">
    <property type="entry name" value="DUF4070"/>
    <property type="match status" value="1"/>
</dbReference>
<gene>
    <name evidence="7" type="ORF">DFR58_103204</name>
</gene>
<dbReference type="GO" id="GO:0046872">
    <property type="term" value="F:metal ion binding"/>
    <property type="evidence" value="ECO:0007669"/>
    <property type="project" value="UniProtKB-KW"/>
</dbReference>
<comment type="cofactor">
    <cofactor evidence="1">
        <name>[4Fe-4S] cluster</name>
        <dbReference type="ChEBI" id="CHEBI:49883"/>
    </cofactor>
</comment>
<dbReference type="OrthoDB" id="9801424at2"/>
<dbReference type="Pfam" id="PF04055">
    <property type="entry name" value="Radical_SAM"/>
    <property type="match status" value="1"/>
</dbReference>
<evidence type="ECO:0000256" key="5">
    <source>
        <dbReference type="ARBA" id="ARBA00023014"/>
    </source>
</evidence>
<keyword evidence="3" id="KW-0479">Metal-binding</keyword>
<dbReference type="InterPro" id="IPR007197">
    <property type="entry name" value="rSAM"/>
</dbReference>
<evidence type="ECO:0000256" key="1">
    <source>
        <dbReference type="ARBA" id="ARBA00001966"/>
    </source>
</evidence>
<proteinExistence type="predicted"/>
<dbReference type="Proteomes" id="UP000253034">
    <property type="component" value="Unassembled WGS sequence"/>
</dbReference>
<dbReference type="InterPro" id="IPR034530">
    <property type="entry name" value="HpnP-like"/>
</dbReference>
<protein>
    <submittedName>
        <fullName evidence="7">Radical SAM superfamily enzyme YgiQ (UPF0313 family)</fullName>
    </submittedName>
</protein>
<dbReference type="PROSITE" id="PS51918">
    <property type="entry name" value="RADICAL_SAM"/>
    <property type="match status" value="1"/>
</dbReference>
<feature type="domain" description="Radical SAM core" evidence="6">
    <location>
        <begin position="159"/>
        <end position="392"/>
    </location>
</feature>
<sequence>MRILLVYPEFPDTFWSFKHALKFVSKKAAFPPLGLITVAAMLPVEWEKKLIDMSIKYLKDEDLVWADYVFISAMSIQRESVKTIIARCKKMGVKMVAGGPLFTAWSEQFDDVDYLVLNEAEITLPLFLEDLEKGQTKHIYTSTEWADIKKSPVPLWELIDMSKYASMNIQYSRGCPFNCEFCDIITLFGRAPRIKDKEQILLELEALYSAGWRQSVFFVDDNFIGNKEIIKNEVLPALIDWMEKKGYPFNFLTESSINLADDEKLMNLMVKAGFNMVFIGIESPNEESLIECNKYQNKNRDLLACINKCQRAGLEVQGGFIVGFDNDPDSIFETLIKFIQESGVITAMVGLLNAPRGTKLYQRLTKEGRILNGMTGDNTDFSINFIPKMDHKLLIEGYTKVLGTIYEPKYYYARVMRFFKEYNTMQQRTKVNMNFSNLIALFKSIFRLGIIGKERVYYWRLFFWTLFKRPRLFPLAITYSIYGYHFRKIFERETLYAR</sequence>
<dbReference type="Gene3D" id="3.80.30.20">
    <property type="entry name" value="tm_1862 like domain"/>
    <property type="match status" value="1"/>
</dbReference>
<dbReference type="PANTHER" id="PTHR43409:SF3">
    <property type="entry name" value="HYPOTHETICAL METHYLTRANSFERASE"/>
    <property type="match status" value="1"/>
</dbReference>
<dbReference type="InterPro" id="IPR051198">
    <property type="entry name" value="BchE-like"/>
</dbReference>
<dbReference type="GO" id="GO:0051536">
    <property type="term" value="F:iron-sulfur cluster binding"/>
    <property type="evidence" value="ECO:0007669"/>
    <property type="project" value="UniProtKB-KW"/>
</dbReference>
<evidence type="ECO:0000259" key="6">
    <source>
        <dbReference type="PROSITE" id="PS51918"/>
    </source>
</evidence>
<dbReference type="InterPro" id="IPR025274">
    <property type="entry name" value="DUF4070"/>
</dbReference>
<keyword evidence="5" id="KW-0411">Iron-sulfur</keyword>
<evidence type="ECO:0000256" key="2">
    <source>
        <dbReference type="ARBA" id="ARBA00022691"/>
    </source>
</evidence>